<dbReference type="GO" id="GO:0061630">
    <property type="term" value="F:ubiquitin protein ligase activity"/>
    <property type="evidence" value="ECO:0007669"/>
    <property type="project" value="UniProtKB-EC"/>
</dbReference>
<comment type="catalytic activity">
    <reaction evidence="1">
        <text>S-ubiquitinyl-[E2 ubiquitin-conjugating enzyme]-L-cysteine + [acceptor protein]-L-lysine = [E2 ubiquitin-conjugating enzyme]-L-cysteine + N(6)-ubiquitinyl-[acceptor protein]-L-lysine.</text>
        <dbReference type="EC" id="2.3.2.27"/>
    </reaction>
</comment>
<name>U5DBU1_9CHRO</name>
<gene>
    <name evidence="14" type="ORF">KR51_00013320</name>
</gene>
<dbReference type="PANTHER" id="PTHR47568">
    <property type="match status" value="1"/>
</dbReference>
<dbReference type="Pfam" id="PF12483">
    <property type="entry name" value="GIDE"/>
    <property type="match status" value="1"/>
</dbReference>
<dbReference type="InParanoid" id="U5DBU1"/>
<keyword evidence="8" id="KW-0833">Ubl conjugation pathway</keyword>
<evidence type="ECO:0000256" key="8">
    <source>
        <dbReference type="ARBA" id="ARBA00022786"/>
    </source>
</evidence>
<evidence type="ECO:0000256" key="5">
    <source>
        <dbReference type="ARBA" id="ARBA00022692"/>
    </source>
</evidence>
<dbReference type="OrthoDB" id="424087at2"/>
<keyword evidence="5 12" id="KW-0812">Transmembrane</keyword>
<evidence type="ECO:0000256" key="6">
    <source>
        <dbReference type="ARBA" id="ARBA00022723"/>
    </source>
</evidence>
<feature type="transmembrane region" description="Helical" evidence="12">
    <location>
        <begin position="249"/>
        <end position="268"/>
    </location>
</feature>
<dbReference type="EC" id="2.3.2.27" evidence="3"/>
<dbReference type="RefSeq" id="WP_022605859.1">
    <property type="nucleotide sequence ID" value="NZ_ASSJ01000035.1"/>
</dbReference>
<keyword evidence="10 12" id="KW-1133">Transmembrane helix</keyword>
<dbReference type="GO" id="GO:0016874">
    <property type="term" value="F:ligase activity"/>
    <property type="evidence" value="ECO:0007669"/>
    <property type="project" value="UniProtKB-KW"/>
</dbReference>
<evidence type="ECO:0000256" key="2">
    <source>
        <dbReference type="ARBA" id="ARBA00004141"/>
    </source>
</evidence>
<protein>
    <recommendedName>
        <fullName evidence="3">RING-type E3 ubiquitin transferase</fullName>
        <ecNumber evidence="3">2.3.2.27</ecNumber>
    </recommendedName>
</protein>
<dbReference type="InterPro" id="IPR022170">
    <property type="entry name" value="MUL1-like"/>
</dbReference>
<proteinExistence type="predicted"/>
<dbReference type="EMBL" id="ASSJ01000035">
    <property type="protein sequence ID" value="ERN41998.1"/>
    <property type="molecule type" value="Genomic_DNA"/>
</dbReference>
<evidence type="ECO:0000256" key="11">
    <source>
        <dbReference type="ARBA" id="ARBA00023136"/>
    </source>
</evidence>
<keyword evidence="11 12" id="KW-0472">Membrane</keyword>
<dbReference type="AlphaFoldDB" id="U5DBU1"/>
<feature type="domain" description="E3 Ubiquitin ligase MUL1-like" evidence="13">
    <location>
        <begin position="98"/>
        <end position="261"/>
    </location>
</feature>
<evidence type="ECO:0000256" key="7">
    <source>
        <dbReference type="ARBA" id="ARBA00022771"/>
    </source>
</evidence>
<reference evidence="14 15" key="1">
    <citation type="submission" date="2013-05" db="EMBL/GenBank/DDBJ databases">
        <title>Draft genome sequence of Rubidibacter lacunae KORDI 51-2.</title>
        <authorList>
            <person name="Choi D.H."/>
            <person name="Noh J.H."/>
            <person name="Kwon K.-K."/>
            <person name="Lee J.-H."/>
            <person name="Ryu J.-Y."/>
        </authorList>
    </citation>
    <scope>NUCLEOTIDE SEQUENCE [LARGE SCALE GENOMIC DNA]</scope>
    <source>
        <strain evidence="14 15">KORDI 51-2</strain>
    </source>
</reference>
<organism evidence="14 15">
    <name type="scientific">Rubidibacter lacunae KORDI 51-2</name>
    <dbReference type="NCBI Taxonomy" id="582515"/>
    <lineage>
        <taxon>Bacteria</taxon>
        <taxon>Bacillati</taxon>
        <taxon>Cyanobacteriota</taxon>
        <taxon>Cyanophyceae</taxon>
        <taxon>Oscillatoriophycideae</taxon>
        <taxon>Chroococcales</taxon>
        <taxon>Aphanothecaceae</taxon>
        <taxon>Rubidibacter</taxon>
    </lineage>
</organism>
<keyword evidence="9" id="KW-0862">Zinc</keyword>
<keyword evidence="14" id="KW-0436">Ligase</keyword>
<keyword evidence="7" id="KW-0863">Zinc-finger</keyword>
<evidence type="ECO:0000256" key="4">
    <source>
        <dbReference type="ARBA" id="ARBA00022679"/>
    </source>
</evidence>
<evidence type="ECO:0000256" key="12">
    <source>
        <dbReference type="SAM" id="Phobius"/>
    </source>
</evidence>
<dbReference type="eggNOG" id="COG1704">
    <property type="taxonomic scope" value="Bacteria"/>
</dbReference>
<evidence type="ECO:0000256" key="3">
    <source>
        <dbReference type="ARBA" id="ARBA00012483"/>
    </source>
</evidence>
<keyword evidence="6" id="KW-0479">Metal-binding</keyword>
<dbReference type="GO" id="GO:0016567">
    <property type="term" value="P:protein ubiquitination"/>
    <property type="evidence" value="ECO:0007669"/>
    <property type="project" value="InterPro"/>
</dbReference>
<evidence type="ECO:0000256" key="9">
    <source>
        <dbReference type="ARBA" id="ARBA00022833"/>
    </source>
</evidence>
<evidence type="ECO:0000313" key="15">
    <source>
        <dbReference type="Proteomes" id="UP000016960"/>
    </source>
</evidence>
<dbReference type="GO" id="GO:0008270">
    <property type="term" value="F:zinc ion binding"/>
    <property type="evidence" value="ECO:0007669"/>
    <property type="project" value="UniProtKB-KW"/>
</dbReference>
<dbReference type="PANTHER" id="PTHR47568:SF2">
    <property type="entry name" value="E3 UBIQUITIN-PROTEIN LIGASE SP1-RELATED"/>
    <property type="match status" value="1"/>
</dbReference>
<dbReference type="GO" id="GO:0016020">
    <property type="term" value="C:membrane"/>
    <property type="evidence" value="ECO:0007669"/>
    <property type="project" value="UniProtKB-SubCell"/>
</dbReference>
<evidence type="ECO:0000259" key="13">
    <source>
        <dbReference type="Pfam" id="PF12483"/>
    </source>
</evidence>
<dbReference type="Proteomes" id="UP000016960">
    <property type="component" value="Unassembled WGS sequence"/>
</dbReference>
<comment type="subcellular location">
    <subcellularLocation>
        <location evidence="2">Membrane</location>
        <topology evidence="2">Multi-pass membrane protein</topology>
    </subcellularLocation>
</comment>
<comment type="caution">
    <text evidence="14">The sequence shown here is derived from an EMBL/GenBank/DDBJ whole genome shotgun (WGS) entry which is preliminary data.</text>
</comment>
<sequence>MPFLVIGAIAFIIAGIVLRQWRSTLGDSRAMLAAETYNVSNLEELSRAIADELGSAGSFRQTAEVKGIIHCEQPLMSELSQRHCVYSRTNVIEQCEHTYYEEDGEGNSERKTREESNTLAESDLKIDFQLEDDTGTIQISLDGAEIDAIEVVDRFEVSRGESISFGGFSFDPTNRLPVGTDSKRILGYQFNEWILPVGQYVYVLGEVSDSDGILKVQKPSNPGDRFLITYKTEEQLTQHKQSVARKQQIGGFVAFAVGVVCVIAWLMTGN</sequence>
<evidence type="ECO:0000256" key="10">
    <source>
        <dbReference type="ARBA" id="ARBA00022989"/>
    </source>
</evidence>
<keyword evidence="4" id="KW-0808">Transferase</keyword>
<evidence type="ECO:0000256" key="1">
    <source>
        <dbReference type="ARBA" id="ARBA00000900"/>
    </source>
</evidence>
<dbReference type="InterPro" id="IPR044231">
    <property type="entry name" value="SP1/SPL1"/>
</dbReference>
<accession>U5DBU1</accession>
<evidence type="ECO:0000313" key="14">
    <source>
        <dbReference type="EMBL" id="ERN41998.1"/>
    </source>
</evidence>
<keyword evidence="15" id="KW-1185">Reference proteome</keyword>